<dbReference type="PANTHER" id="PTHR24422:SF10">
    <property type="entry name" value="CHEMOTAXIS PROTEIN METHYLTRANSFERASE 2"/>
    <property type="match status" value="1"/>
</dbReference>
<dbReference type="InterPro" id="IPR022641">
    <property type="entry name" value="CheR_N"/>
</dbReference>
<dbReference type="RefSeq" id="WP_075543987.1">
    <property type="nucleotide sequence ID" value="NZ_UPHQ01000265.1"/>
</dbReference>
<evidence type="ECO:0000256" key="3">
    <source>
        <dbReference type="ARBA" id="ARBA00022603"/>
    </source>
</evidence>
<dbReference type="GO" id="GO:0008983">
    <property type="term" value="F:protein-glutamate O-methyltransferase activity"/>
    <property type="evidence" value="ECO:0007669"/>
    <property type="project" value="UniProtKB-EC"/>
</dbReference>
<gene>
    <name evidence="9" type="primary">cheR</name>
    <name evidence="9" type="ORF">LAUMK13_05021</name>
</gene>
<evidence type="ECO:0000256" key="5">
    <source>
        <dbReference type="ARBA" id="ARBA00022691"/>
    </source>
</evidence>
<evidence type="ECO:0000256" key="6">
    <source>
        <dbReference type="SAM" id="Coils"/>
    </source>
</evidence>
<organism evidence="9 10">
    <name type="scientific">Mycobacterium innocens</name>
    <dbReference type="NCBI Taxonomy" id="2341083"/>
    <lineage>
        <taxon>Bacteria</taxon>
        <taxon>Bacillati</taxon>
        <taxon>Actinomycetota</taxon>
        <taxon>Actinomycetes</taxon>
        <taxon>Mycobacteriales</taxon>
        <taxon>Mycobacteriaceae</taxon>
        <taxon>Mycobacterium</taxon>
    </lineage>
</organism>
<dbReference type="InterPro" id="IPR013767">
    <property type="entry name" value="PAS_fold"/>
</dbReference>
<dbReference type="InterPro" id="IPR035965">
    <property type="entry name" value="PAS-like_dom_sf"/>
</dbReference>
<evidence type="ECO:0000313" key="10">
    <source>
        <dbReference type="Proteomes" id="UP000267289"/>
    </source>
</evidence>
<dbReference type="NCBIfam" id="TIGR00229">
    <property type="entry name" value="sensory_box"/>
    <property type="match status" value="1"/>
</dbReference>
<dbReference type="InterPro" id="IPR050903">
    <property type="entry name" value="Bact_Chemotaxis_MeTrfase"/>
</dbReference>
<dbReference type="SMART" id="SM00138">
    <property type="entry name" value="MeTrc"/>
    <property type="match status" value="1"/>
</dbReference>
<evidence type="ECO:0000256" key="1">
    <source>
        <dbReference type="ARBA" id="ARBA00001541"/>
    </source>
</evidence>
<dbReference type="InterPro" id="IPR000780">
    <property type="entry name" value="CheR_MeTrfase"/>
</dbReference>
<dbReference type="Gene3D" id="3.40.50.150">
    <property type="entry name" value="Vaccinia Virus protein VP39"/>
    <property type="match status" value="1"/>
</dbReference>
<dbReference type="GO" id="GO:0006355">
    <property type="term" value="P:regulation of DNA-templated transcription"/>
    <property type="evidence" value="ECO:0007669"/>
    <property type="project" value="InterPro"/>
</dbReference>
<comment type="catalytic activity">
    <reaction evidence="1">
        <text>L-glutamyl-[protein] + S-adenosyl-L-methionine = [protein]-L-glutamate 5-O-methyl ester + S-adenosyl-L-homocysteine</text>
        <dbReference type="Rhea" id="RHEA:24452"/>
        <dbReference type="Rhea" id="RHEA-COMP:10208"/>
        <dbReference type="Rhea" id="RHEA-COMP:10311"/>
        <dbReference type="ChEBI" id="CHEBI:29973"/>
        <dbReference type="ChEBI" id="CHEBI:57856"/>
        <dbReference type="ChEBI" id="CHEBI:59789"/>
        <dbReference type="ChEBI" id="CHEBI:82795"/>
        <dbReference type="EC" id="2.1.1.80"/>
    </reaction>
</comment>
<proteinExistence type="predicted"/>
<name>A0A498QHR1_9MYCO</name>
<keyword evidence="5" id="KW-0949">S-adenosyl-L-methionine</keyword>
<dbReference type="PRINTS" id="PR00996">
    <property type="entry name" value="CHERMTFRASE"/>
</dbReference>
<evidence type="ECO:0000256" key="2">
    <source>
        <dbReference type="ARBA" id="ARBA00012534"/>
    </source>
</evidence>
<dbReference type="InterPro" id="IPR029063">
    <property type="entry name" value="SAM-dependent_MTases_sf"/>
</dbReference>
<keyword evidence="3 9" id="KW-0489">Methyltransferase</keyword>
<reference evidence="9 10" key="1">
    <citation type="submission" date="2018-09" db="EMBL/GenBank/DDBJ databases">
        <authorList>
            <person name="Tagini F."/>
        </authorList>
    </citation>
    <scope>NUCLEOTIDE SEQUENCE [LARGE SCALE GENOMIC DNA]</scope>
    <source>
        <strain evidence="9 10">MK13</strain>
    </source>
</reference>
<evidence type="ECO:0000313" key="9">
    <source>
        <dbReference type="EMBL" id="VBA44459.1"/>
    </source>
</evidence>
<dbReference type="PANTHER" id="PTHR24422">
    <property type="entry name" value="CHEMOTAXIS PROTEIN METHYLTRANSFERASE"/>
    <property type="match status" value="1"/>
</dbReference>
<dbReference type="CDD" id="cd00130">
    <property type="entry name" value="PAS"/>
    <property type="match status" value="2"/>
</dbReference>
<dbReference type="Pfam" id="PF01739">
    <property type="entry name" value="CheR"/>
    <property type="match status" value="1"/>
</dbReference>
<sequence length="613" mass="69007">MNATTDESFEALLRYMRDSRGFDFTGYKRTSLIRRVRHRMDQAGYRSFEDYLDVLQVSSDEFAALFNTILINVTAFFRDQDSWDFVDTDVIPRMLAERGPNDPIRVWSAGCASGQEAYTLAMLLVEALGGDAFRQRVKIYATDIDEDALAEGRTAAYEAKAVEPVPPHLLARYFEKVNGRYVFRKDLRRAVIFGRNDLVKDAPISRVDLLVCRNTLMYLNAETQRNVLSRLHFALAPQGTLFLGHAEMLLSHGDRFTPLSLKNRIFRKANGPHGSVGRYHPTAGLYDRQGDPPGPTTLRDLAFRAGPVAQIVVTGEDTVAMINQQAETVFGLSARDIGRLLRDLEVSYRPVELRTYLDQAKLERRSARIQDVKWQRPGADTVWLEIHVNPLVDAQNGLLGVSIVFFDVSATRVLLDKVVQTNRQLETAYEELQSTNEELETTNEELQSTVEELETTNEELQSTNEELETMNAELQSTNDELHSINDTLRERTLELDDVKNLLDSLINSVRLGMVVVDREMRVVVWNRGSEDLWGLRADEATGSPLTSLDIGLPMDNLRPLIGNAFVDPDSFGETMLDAVNRRGRPAQLRVTCTSFRSAGDRVGGALLLMEVVG</sequence>
<dbReference type="Pfam" id="PF03705">
    <property type="entry name" value="CheR_N"/>
    <property type="match status" value="1"/>
</dbReference>
<dbReference type="InterPro" id="IPR022642">
    <property type="entry name" value="CheR_C"/>
</dbReference>
<dbReference type="SUPFAM" id="SSF47757">
    <property type="entry name" value="Chemotaxis receptor methyltransferase CheR, N-terminal domain"/>
    <property type="match status" value="1"/>
</dbReference>
<dbReference type="Pfam" id="PF00989">
    <property type="entry name" value="PAS"/>
    <property type="match status" value="1"/>
</dbReference>
<dbReference type="Gene3D" id="1.10.155.10">
    <property type="entry name" value="Chemotaxis receptor methyltransferase CheR, N-terminal domain"/>
    <property type="match status" value="1"/>
</dbReference>
<dbReference type="InterPro" id="IPR000014">
    <property type="entry name" value="PAS"/>
</dbReference>
<dbReference type="PROSITE" id="PS50112">
    <property type="entry name" value="PAS"/>
    <property type="match status" value="1"/>
</dbReference>
<dbReference type="SUPFAM" id="SSF53335">
    <property type="entry name" value="S-adenosyl-L-methionine-dependent methyltransferases"/>
    <property type="match status" value="1"/>
</dbReference>
<dbReference type="EC" id="2.1.1.80" evidence="2"/>
<dbReference type="GO" id="GO:0032259">
    <property type="term" value="P:methylation"/>
    <property type="evidence" value="ECO:0007669"/>
    <property type="project" value="UniProtKB-KW"/>
</dbReference>
<dbReference type="SMART" id="SM00091">
    <property type="entry name" value="PAS"/>
    <property type="match status" value="2"/>
</dbReference>
<dbReference type="AlphaFoldDB" id="A0A498QHR1"/>
<protein>
    <recommendedName>
        <fullName evidence="2">protein-glutamate O-methyltransferase</fullName>
        <ecNumber evidence="2">2.1.1.80</ecNumber>
    </recommendedName>
</protein>
<accession>A0A498QHR1</accession>
<keyword evidence="6" id="KW-0175">Coiled coil</keyword>
<dbReference type="OrthoDB" id="9816309at2"/>
<dbReference type="Gene3D" id="1.10.287.620">
    <property type="entry name" value="Helix Hairpins"/>
    <property type="match status" value="1"/>
</dbReference>
<dbReference type="PROSITE" id="PS50123">
    <property type="entry name" value="CHER"/>
    <property type="match status" value="1"/>
</dbReference>
<dbReference type="Gene3D" id="3.30.450.20">
    <property type="entry name" value="PAS domain"/>
    <property type="match status" value="2"/>
</dbReference>
<dbReference type="InterPro" id="IPR036804">
    <property type="entry name" value="CheR_N_sf"/>
</dbReference>
<dbReference type="CDD" id="cd02440">
    <property type="entry name" value="AdoMet_MTases"/>
    <property type="match status" value="1"/>
</dbReference>
<evidence type="ECO:0000259" key="7">
    <source>
        <dbReference type="PROSITE" id="PS50112"/>
    </source>
</evidence>
<feature type="coiled-coil region" evidence="6">
    <location>
        <begin position="415"/>
        <end position="491"/>
    </location>
</feature>
<dbReference type="Pfam" id="PF13426">
    <property type="entry name" value="PAS_9"/>
    <property type="match status" value="1"/>
</dbReference>
<dbReference type="Proteomes" id="UP000267289">
    <property type="component" value="Unassembled WGS sequence"/>
</dbReference>
<evidence type="ECO:0000256" key="4">
    <source>
        <dbReference type="ARBA" id="ARBA00022679"/>
    </source>
</evidence>
<keyword evidence="4 9" id="KW-0808">Transferase</keyword>
<keyword evidence="10" id="KW-1185">Reference proteome</keyword>
<evidence type="ECO:0000259" key="8">
    <source>
        <dbReference type="PROSITE" id="PS50123"/>
    </source>
</evidence>
<dbReference type="SUPFAM" id="SSF55785">
    <property type="entry name" value="PYP-like sensor domain (PAS domain)"/>
    <property type="match status" value="2"/>
</dbReference>
<feature type="domain" description="PAS" evidence="7">
    <location>
        <begin position="498"/>
        <end position="542"/>
    </location>
</feature>
<dbReference type="EMBL" id="UPHQ01000265">
    <property type="protein sequence ID" value="VBA44459.1"/>
    <property type="molecule type" value="Genomic_DNA"/>
</dbReference>
<feature type="domain" description="CheR-type methyltransferase" evidence="8">
    <location>
        <begin position="1"/>
        <end position="272"/>
    </location>
</feature>